<dbReference type="InterPro" id="IPR028435">
    <property type="entry name" value="Plakophilin/d_Catenin"/>
</dbReference>
<dbReference type="GO" id="GO:0005634">
    <property type="term" value="C:nucleus"/>
    <property type="evidence" value="ECO:0007669"/>
    <property type="project" value="TreeGrafter"/>
</dbReference>
<evidence type="ECO:0000256" key="3">
    <source>
        <dbReference type="ARBA" id="ARBA00022737"/>
    </source>
</evidence>
<evidence type="ECO:0000313" key="8">
    <source>
        <dbReference type="Proteomes" id="UP000261360"/>
    </source>
</evidence>
<accession>A0A3B4X398</accession>
<feature type="region of interest" description="Disordered" evidence="6">
    <location>
        <begin position="211"/>
        <end position="233"/>
    </location>
</feature>
<dbReference type="PANTHER" id="PTHR10372">
    <property type="entry name" value="PLAKOPHILLIN-RELATED"/>
    <property type="match status" value="1"/>
</dbReference>
<dbReference type="GO" id="GO:0005737">
    <property type="term" value="C:cytoplasm"/>
    <property type="evidence" value="ECO:0007669"/>
    <property type="project" value="TreeGrafter"/>
</dbReference>
<dbReference type="GeneTree" id="ENSGT00940000155773"/>
<dbReference type="GO" id="GO:0005886">
    <property type="term" value="C:plasma membrane"/>
    <property type="evidence" value="ECO:0007669"/>
    <property type="project" value="TreeGrafter"/>
</dbReference>
<evidence type="ECO:0000256" key="5">
    <source>
        <dbReference type="ARBA" id="ARBA00022949"/>
    </source>
</evidence>
<reference evidence="7" key="2">
    <citation type="submission" date="2025-09" db="UniProtKB">
        <authorList>
            <consortium name="Ensembl"/>
        </authorList>
    </citation>
    <scope>IDENTIFICATION</scope>
</reference>
<dbReference type="GO" id="GO:0005912">
    <property type="term" value="C:adherens junction"/>
    <property type="evidence" value="ECO:0007669"/>
    <property type="project" value="TreeGrafter"/>
</dbReference>
<evidence type="ECO:0000256" key="4">
    <source>
        <dbReference type="ARBA" id="ARBA00022889"/>
    </source>
</evidence>
<evidence type="ECO:0000313" key="7">
    <source>
        <dbReference type="Ensembl" id="ENSSLDP00000012039.1"/>
    </source>
</evidence>
<dbReference type="InterPro" id="IPR000225">
    <property type="entry name" value="Armadillo"/>
</dbReference>
<dbReference type="InterPro" id="IPR011989">
    <property type="entry name" value="ARM-like"/>
</dbReference>
<feature type="compositionally biased region" description="Polar residues" evidence="6">
    <location>
        <begin position="142"/>
        <end position="157"/>
    </location>
</feature>
<organism evidence="7 8">
    <name type="scientific">Seriola lalandi dorsalis</name>
    <dbReference type="NCBI Taxonomy" id="1841481"/>
    <lineage>
        <taxon>Eukaryota</taxon>
        <taxon>Metazoa</taxon>
        <taxon>Chordata</taxon>
        <taxon>Craniata</taxon>
        <taxon>Vertebrata</taxon>
        <taxon>Euteleostomi</taxon>
        <taxon>Actinopterygii</taxon>
        <taxon>Neopterygii</taxon>
        <taxon>Teleostei</taxon>
        <taxon>Neoteleostei</taxon>
        <taxon>Acanthomorphata</taxon>
        <taxon>Carangaria</taxon>
        <taxon>Carangiformes</taxon>
        <taxon>Carangidae</taxon>
        <taxon>Seriola</taxon>
    </lineage>
</organism>
<comment type="similarity">
    <text evidence="2">Belongs to the beta-catenin family.</text>
</comment>
<dbReference type="GO" id="GO:0098609">
    <property type="term" value="P:cell-cell adhesion"/>
    <property type="evidence" value="ECO:0007669"/>
    <property type="project" value="InterPro"/>
</dbReference>
<evidence type="ECO:0000256" key="1">
    <source>
        <dbReference type="ARBA" id="ARBA00004282"/>
    </source>
</evidence>
<protein>
    <submittedName>
        <fullName evidence="7">Plakophilin 4</fullName>
    </submittedName>
</protein>
<proteinExistence type="inferred from homology"/>
<keyword evidence="5" id="KW-0965">Cell junction</keyword>
<dbReference type="Gene3D" id="1.25.10.10">
    <property type="entry name" value="Leucine-rich Repeat Variant"/>
    <property type="match status" value="1"/>
</dbReference>
<dbReference type="InterPro" id="IPR016024">
    <property type="entry name" value="ARM-type_fold"/>
</dbReference>
<name>A0A3B4X398_SERLL</name>
<keyword evidence="8" id="KW-1185">Reference proteome</keyword>
<reference evidence="7" key="1">
    <citation type="submission" date="2025-08" db="UniProtKB">
        <authorList>
            <consortium name="Ensembl"/>
        </authorList>
    </citation>
    <scope>IDENTIFICATION</scope>
</reference>
<keyword evidence="4" id="KW-0130">Cell adhesion</keyword>
<dbReference type="PANTHER" id="PTHR10372:SF8">
    <property type="entry name" value="PLAKOPHILIN-4"/>
    <property type="match status" value="1"/>
</dbReference>
<dbReference type="Proteomes" id="UP000261360">
    <property type="component" value="Unplaced"/>
</dbReference>
<dbReference type="Ensembl" id="ENSSLDT00000012480.1">
    <property type="protein sequence ID" value="ENSSLDP00000012039.1"/>
    <property type="gene ID" value="ENSSLDG00000009473.1"/>
</dbReference>
<dbReference type="SUPFAM" id="SSF48371">
    <property type="entry name" value="ARM repeat"/>
    <property type="match status" value="1"/>
</dbReference>
<feature type="region of interest" description="Disordered" evidence="6">
    <location>
        <begin position="139"/>
        <end position="168"/>
    </location>
</feature>
<keyword evidence="3" id="KW-0677">Repeat</keyword>
<dbReference type="AlphaFoldDB" id="A0A3B4X398"/>
<evidence type="ECO:0000256" key="2">
    <source>
        <dbReference type="ARBA" id="ARBA00005462"/>
    </source>
</evidence>
<dbReference type="SMART" id="SM00185">
    <property type="entry name" value="ARM"/>
    <property type="match status" value="2"/>
</dbReference>
<evidence type="ECO:0000256" key="6">
    <source>
        <dbReference type="SAM" id="MobiDB-lite"/>
    </source>
</evidence>
<sequence length="270" mass="30445">MDNDRVVCSVATALRNMALDSRNKELIGKYAMRDLVNRLPGGSPSVLSDDTVASVCCTLHEVTSRNMENAKALADSGGIEKLVDISKGRGKGYSMKVVKAAAQVLNTLWQYRELRSLYKQDGWNYTHFITPVSTLERDRYRSQPTLPTSPLQMSPVIQSGERSKSDPLEQSVKLDLSITCLFLPQHPEPFYDEPDRKNYNSYRMYLSSPQGYGEEQYEDEPVHLTPSSPDGYASQSLQFKANTNYVDFYSTTRRPSNRANKFTGSPDSWV</sequence>
<comment type="subcellular location">
    <subcellularLocation>
        <location evidence="1">Cell junction</location>
    </subcellularLocation>
</comment>